<gene>
    <name evidence="5 7" type="primary">rimI</name>
    <name evidence="7" type="ORF">DKT75_03940</name>
</gene>
<comment type="subcellular location">
    <subcellularLocation>
        <location evidence="5">Cytoplasm</location>
    </subcellularLocation>
</comment>
<keyword evidence="4 5" id="KW-0012">Acyltransferase</keyword>
<evidence type="ECO:0000256" key="2">
    <source>
        <dbReference type="ARBA" id="ARBA00022490"/>
    </source>
</evidence>
<keyword evidence="3 5" id="KW-0808">Transferase</keyword>
<keyword evidence="8" id="KW-1185">Reference proteome</keyword>
<feature type="active site" description="Proton donor" evidence="5">
    <location>
        <position position="127"/>
    </location>
</feature>
<dbReference type="EC" id="2.3.1.266" evidence="5"/>
<dbReference type="AlphaFoldDB" id="A0A317CLH2"/>
<dbReference type="RefSeq" id="WP_109822134.1">
    <property type="nucleotide sequence ID" value="NZ_QGKL01000012.1"/>
</dbReference>
<dbReference type="InterPro" id="IPR006464">
    <property type="entry name" value="AcTrfase_RimI/Ard1"/>
</dbReference>
<dbReference type="CDD" id="cd04301">
    <property type="entry name" value="NAT_SF"/>
    <property type="match status" value="1"/>
</dbReference>
<evidence type="ECO:0000256" key="4">
    <source>
        <dbReference type="ARBA" id="ARBA00023315"/>
    </source>
</evidence>
<dbReference type="Pfam" id="PF00583">
    <property type="entry name" value="Acetyltransf_1"/>
    <property type="match status" value="1"/>
</dbReference>
<evidence type="ECO:0000256" key="3">
    <source>
        <dbReference type="ARBA" id="ARBA00022679"/>
    </source>
</evidence>
<comment type="caution">
    <text evidence="5">Lacks conserved residue(s) required for the propagation of feature annotation.</text>
</comment>
<dbReference type="EMBL" id="QGKL01000012">
    <property type="protein sequence ID" value="PWQ98293.1"/>
    <property type="molecule type" value="Genomic_DNA"/>
</dbReference>
<dbReference type="InterPro" id="IPR050680">
    <property type="entry name" value="YpeA/RimI_acetyltransf"/>
</dbReference>
<comment type="catalytic activity">
    <reaction evidence="5">
        <text>N-terminal L-alanyl-[ribosomal protein bS18] + acetyl-CoA = N-terminal N(alpha)-acetyl-L-alanyl-[ribosomal protein bS18] + CoA + H(+)</text>
        <dbReference type="Rhea" id="RHEA:43756"/>
        <dbReference type="Rhea" id="RHEA-COMP:10676"/>
        <dbReference type="Rhea" id="RHEA-COMP:10677"/>
        <dbReference type="ChEBI" id="CHEBI:15378"/>
        <dbReference type="ChEBI" id="CHEBI:57287"/>
        <dbReference type="ChEBI" id="CHEBI:57288"/>
        <dbReference type="ChEBI" id="CHEBI:64718"/>
        <dbReference type="ChEBI" id="CHEBI:83683"/>
        <dbReference type="EC" id="2.3.1.266"/>
    </reaction>
</comment>
<sequence length="160" mass="17918">MSDVDVASAADAMMRPMEKGDIPTVMKIELLAYPQPWEVQVMEKCLQTTHYHCFVLEVAGKIEGYLFMSVVVGEMHILNICISPSIQGKGWGRELLHRTFDLAANQYQANMCFLEVRPSNTSALALYESEGFSEIGMRKNYYPASNGREDALVMAKSIIS</sequence>
<dbReference type="GO" id="GO:0005737">
    <property type="term" value="C:cytoplasm"/>
    <property type="evidence" value="ECO:0007669"/>
    <property type="project" value="UniProtKB-SubCell"/>
</dbReference>
<evidence type="ECO:0000256" key="5">
    <source>
        <dbReference type="HAMAP-Rule" id="MF_02210"/>
    </source>
</evidence>
<evidence type="ECO:0000259" key="6">
    <source>
        <dbReference type="PROSITE" id="PS51186"/>
    </source>
</evidence>
<organism evidence="7 8">
    <name type="scientific">Leucothrix arctica</name>
    <dbReference type="NCBI Taxonomy" id="1481894"/>
    <lineage>
        <taxon>Bacteria</taxon>
        <taxon>Pseudomonadati</taxon>
        <taxon>Pseudomonadota</taxon>
        <taxon>Gammaproteobacteria</taxon>
        <taxon>Thiotrichales</taxon>
        <taxon>Thiotrichaceae</taxon>
        <taxon>Leucothrix</taxon>
    </lineage>
</organism>
<name>A0A317CLH2_9GAMM</name>
<keyword evidence="2 5" id="KW-0963">Cytoplasm</keyword>
<dbReference type="PANTHER" id="PTHR43420">
    <property type="entry name" value="ACETYLTRANSFERASE"/>
    <property type="match status" value="1"/>
</dbReference>
<dbReference type="PANTHER" id="PTHR43420:SF51">
    <property type="entry name" value="PEPTIDYL-LYSINE N-ACETYLTRANSFERASE YIAC"/>
    <property type="match status" value="1"/>
</dbReference>
<dbReference type="SUPFAM" id="SSF55729">
    <property type="entry name" value="Acyl-CoA N-acyltransferases (Nat)"/>
    <property type="match status" value="1"/>
</dbReference>
<feature type="active site" description="Proton acceptor" evidence="5">
    <location>
        <position position="115"/>
    </location>
</feature>
<feature type="domain" description="N-acetyltransferase" evidence="6">
    <location>
        <begin position="12"/>
        <end position="159"/>
    </location>
</feature>
<feature type="binding site" evidence="5">
    <location>
        <position position="120"/>
    </location>
    <ligand>
        <name>acetyl-CoA</name>
        <dbReference type="ChEBI" id="CHEBI:57288"/>
    </ligand>
</feature>
<comment type="similarity">
    <text evidence="1 5">Belongs to the acetyltransferase family. RimI subfamily.</text>
</comment>
<comment type="caution">
    <text evidence="7">The sequence shown here is derived from an EMBL/GenBank/DDBJ whole genome shotgun (WGS) entry which is preliminary data.</text>
</comment>
<evidence type="ECO:0000256" key="1">
    <source>
        <dbReference type="ARBA" id="ARBA00005395"/>
    </source>
</evidence>
<protein>
    <recommendedName>
        <fullName evidence="5">[Ribosomal protein bS18]-alanine N-acetyltransferase</fullName>
        <ecNumber evidence="5">2.3.1.266</ecNumber>
    </recommendedName>
</protein>
<dbReference type="HAMAP" id="MF_02210">
    <property type="entry name" value="RimI"/>
    <property type="match status" value="1"/>
</dbReference>
<dbReference type="InterPro" id="IPR016181">
    <property type="entry name" value="Acyl_CoA_acyltransferase"/>
</dbReference>
<dbReference type="PROSITE" id="PS51186">
    <property type="entry name" value="GNAT"/>
    <property type="match status" value="1"/>
</dbReference>
<evidence type="ECO:0000313" key="7">
    <source>
        <dbReference type="EMBL" id="PWQ98293.1"/>
    </source>
</evidence>
<dbReference type="NCBIfam" id="TIGR01575">
    <property type="entry name" value="rimI"/>
    <property type="match status" value="1"/>
</dbReference>
<dbReference type="GO" id="GO:0008999">
    <property type="term" value="F:protein-N-terminal-alanine acetyltransferase activity"/>
    <property type="evidence" value="ECO:0007669"/>
    <property type="project" value="UniProtKB-UniRule"/>
</dbReference>
<accession>A0A317CLH2</accession>
<dbReference type="InterPro" id="IPR043690">
    <property type="entry name" value="RimI"/>
</dbReference>
<evidence type="ECO:0000313" key="8">
    <source>
        <dbReference type="Proteomes" id="UP000245506"/>
    </source>
</evidence>
<dbReference type="OrthoDB" id="9796919at2"/>
<dbReference type="InterPro" id="IPR000182">
    <property type="entry name" value="GNAT_dom"/>
</dbReference>
<comment type="function">
    <text evidence="5">Acetylates the N-terminal alanine of ribosomal protein bS18.</text>
</comment>
<dbReference type="Proteomes" id="UP000245506">
    <property type="component" value="Unassembled WGS sequence"/>
</dbReference>
<proteinExistence type="inferred from homology"/>
<dbReference type="Gene3D" id="3.40.630.30">
    <property type="match status" value="1"/>
</dbReference>
<reference evidence="7 8" key="1">
    <citation type="submission" date="2018-05" db="EMBL/GenBank/DDBJ databases">
        <title>Leucothrix arctica sp. nov., isolated from Arctic seawater.</title>
        <authorList>
            <person name="Choi A."/>
            <person name="Baek K."/>
        </authorList>
    </citation>
    <scope>NUCLEOTIDE SEQUENCE [LARGE SCALE GENOMIC DNA]</scope>
    <source>
        <strain evidence="7 8">IMCC9719</strain>
    </source>
</reference>